<feature type="domain" description="Tail specific protease" evidence="4">
    <location>
        <begin position="137"/>
        <end position="333"/>
    </location>
</feature>
<protein>
    <recommendedName>
        <fullName evidence="4">Tail specific protease domain-containing protein</fullName>
    </recommendedName>
</protein>
<dbReference type="RefSeq" id="WP_104978716.1">
    <property type="nucleotide sequence ID" value="NZ_CP012673.1"/>
</dbReference>
<dbReference type="Pfam" id="PF03572">
    <property type="entry name" value="Peptidase_S41"/>
    <property type="match status" value="1"/>
</dbReference>
<dbReference type="CDD" id="cd07560">
    <property type="entry name" value="Peptidase_S41_CPP"/>
    <property type="match status" value="1"/>
</dbReference>
<dbReference type="InterPro" id="IPR005151">
    <property type="entry name" value="Tail-specific_protease"/>
</dbReference>
<dbReference type="OrthoDB" id="9758793at2"/>
<keyword evidence="2" id="KW-0378">Hydrolase</keyword>
<dbReference type="GO" id="GO:0007165">
    <property type="term" value="P:signal transduction"/>
    <property type="evidence" value="ECO:0007669"/>
    <property type="project" value="TreeGrafter"/>
</dbReference>
<evidence type="ECO:0000256" key="3">
    <source>
        <dbReference type="ARBA" id="ARBA00022825"/>
    </source>
</evidence>
<keyword evidence="3" id="KW-0720">Serine protease</keyword>
<evidence type="ECO:0000259" key="4">
    <source>
        <dbReference type="SMART" id="SM00245"/>
    </source>
</evidence>
<name>A0A2L0ENZ3_SORCE</name>
<dbReference type="SUPFAM" id="SSF52096">
    <property type="entry name" value="ClpP/crotonase"/>
    <property type="match status" value="1"/>
</dbReference>
<dbReference type="EMBL" id="CP012673">
    <property type="protein sequence ID" value="AUX41000.1"/>
    <property type="molecule type" value="Genomic_DNA"/>
</dbReference>
<evidence type="ECO:0000313" key="5">
    <source>
        <dbReference type="EMBL" id="AUX41000.1"/>
    </source>
</evidence>
<dbReference type="Proteomes" id="UP000238348">
    <property type="component" value="Chromosome"/>
</dbReference>
<dbReference type="PANTHER" id="PTHR32060">
    <property type="entry name" value="TAIL-SPECIFIC PROTEASE"/>
    <property type="match status" value="1"/>
</dbReference>
<dbReference type="SMART" id="SM00245">
    <property type="entry name" value="TSPc"/>
    <property type="match status" value="1"/>
</dbReference>
<dbReference type="GO" id="GO:0008236">
    <property type="term" value="F:serine-type peptidase activity"/>
    <property type="evidence" value="ECO:0007669"/>
    <property type="project" value="UniProtKB-KW"/>
</dbReference>
<keyword evidence="1" id="KW-0645">Protease</keyword>
<dbReference type="InterPro" id="IPR004447">
    <property type="entry name" value="Peptidase_S41A"/>
</dbReference>
<accession>A0A2L0ENZ3</accession>
<dbReference type="GO" id="GO:0006508">
    <property type="term" value="P:proteolysis"/>
    <property type="evidence" value="ECO:0007669"/>
    <property type="project" value="UniProtKB-KW"/>
</dbReference>
<dbReference type="InterPro" id="IPR029045">
    <property type="entry name" value="ClpP/crotonase-like_dom_sf"/>
</dbReference>
<evidence type="ECO:0000256" key="2">
    <source>
        <dbReference type="ARBA" id="ARBA00022801"/>
    </source>
</evidence>
<reference evidence="5 6" key="1">
    <citation type="submission" date="2015-09" db="EMBL/GenBank/DDBJ databases">
        <title>Sorangium comparison.</title>
        <authorList>
            <person name="Zaburannyi N."/>
            <person name="Bunk B."/>
            <person name="Overmann J."/>
            <person name="Mueller R."/>
        </authorList>
    </citation>
    <scope>NUCLEOTIDE SEQUENCE [LARGE SCALE GENOMIC DNA]</scope>
    <source>
        <strain evidence="5 6">So ce26</strain>
    </source>
</reference>
<dbReference type="GO" id="GO:0030288">
    <property type="term" value="C:outer membrane-bounded periplasmic space"/>
    <property type="evidence" value="ECO:0007669"/>
    <property type="project" value="TreeGrafter"/>
</dbReference>
<evidence type="ECO:0000256" key="1">
    <source>
        <dbReference type="ARBA" id="ARBA00022670"/>
    </source>
</evidence>
<dbReference type="AlphaFoldDB" id="A0A2L0ENZ3"/>
<gene>
    <name evidence="5" type="ORF">SOCE26_024040</name>
</gene>
<dbReference type="Gene3D" id="3.90.226.10">
    <property type="entry name" value="2-enoyl-CoA Hydratase, Chain A, domain 1"/>
    <property type="match status" value="1"/>
</dbReference>
<dbReference type="Pfam" id="PF13665">
    <property type="entry name" value="Tox-PAAR-like"/>
    <property type="match status" value="1"/>
</dbReference>
<proteinExistence type="predicted"/>
<organism evidence="5 6">
    <name type="scientific">Sorangium cellulosum</name>
    <name type="common">Polyangium cellulosum</name>
    <dbReference type="NCBI Taxonomy" id="56"/>
    <lineage>
        <taxon>Bacteria</taxon>
        <taxon>Pseudomonadati</taxon>
        <taxon>Myxococcota</taxon>
        <taxon>Polyangia</taxon>
        <taxon>Polyangiales</taxon>
        <taxon>Polyangiaceae</taxon>
        <taxon>Sorangium</taxon>
    </lineage>
</organism>
<sequence>MLPVNNKGAGLNAGFPDVCLSLVPGGPFPFPNFSPNGMFFPFSATVVVSGLPVLTIVSTSPITMGDQMGSLHYTFMGPARHTVGNPRVLVNFFPVTTFICPRTGNAFNCMIGVQVLPSVTNVFVTYNGGSTGEARPDGGVMAADVDAMIEALHACGSTSPVETGWLAPGVGYLRISTFSLDVPARVHTAVNAFKEEGLEALVVDVRGNPGGELTAFLELAGDFLEPGSVLARAVDADGDEIVYRARHQNPWRMPLRILVDRGTASAAELFAGCLQWHGRAVIAGERTYGKGTALKVVPEPTTAEPVLAPAALMTLPGGEAIHAVGVKPDVELVTSAPPCAPS</sequence>
<dbReference type="PANTHER" id="PTHR32060:SF30">
    <property type="entry name" value="CARBOXY-TERMINAL PROCESSING PROTEASE CTPA"/>
    <property type="match status" value="1"/>
</dbReference>
<evidence type="ECO:0000313" key="6">
    <source>
        <dbReference type="Proteomes" id="UP000238348"/>
    </source>
</evidence>
<dbReference type="GO" id="GO:0004175">
    <property type="term" value="F:endopeptidase activity"/>
    <property type="evidence" value="ECO:0007669"/>
    <property type="project" value="TreeGrafter"/>
</dbReference>